<dbReference type="Proteomes" id="UP000509460">
    <property type="component" value="Chromosome"/>
</dbReference>
<proteinExistence type="predicted"/>
<dbReference type="AlphaFoldDB" id="A0AAI8R6Y3"/>
<name>A0AAI8R6Y3_ENTMU</name>
<protein>
    <submittedName>
        <fullName evidence="1">Wall-associated protein</fullName>
    </submittedName>
</protein>
<gene>
    <name evidence="1" type="ORF">EM151A_0107</name>
</gene>
<evidence type="ECO:0000313" key="2">
    <source>
        <dbReference type="Proteomes" id="UP000509460"/>
    </source>
</evidence>
<accession>A0AAI8R6Y3</accession>
<sequence length="138" mass="15654">MQVTPSLSALHNTRTEGEMNVVFTRLKIALPQEEEFEIRRFPFSYWGHSQGINNGCWRLESSSTSFIVDFSGTDIGSIRLTPKSESLILEHQQGIPDPENFVDAHNTRGTVEYEWVTQSDTSQLEVSKALKLELVIKP</sequence>
<dbReference type="RefSeq" id="WP_023519730.1">
    <property type="nucleotide sequence ID" value="NZ_AP019810.1"/>
</dbReference>
<organism evidence="1 2">
    <name type="scientific">Enterococcus mundtii</name>
    <dbReference type="NCBI Taxonomy" id="53346"/>
    <lineage>
        <taxon>Bacteria</taxon>
        <taxon>Bacillati</taxon>
        <taxon>Bacillota</taxon>
        <taxon>Bacilli</taxon>
        <taxon>Lactobacillales</taxon>
        <taxon>Enterococcaceae</taxon>
        <taxon>Enterococcus</taxon>
    </lineage>
</organism>
<evidence type="ECO:0000313" key="1">
    <source>
        <dbReference type="EMBL" id="BBM13349.1"/>
    </source>
</evidence>
<dbReference type="EMBL" id="AP019810">
    <property type="protein sequence ID" value="BBM13349.1"/>
    <property type="molecule type" value="Genomic_DNA"/>
</dbReference>
<reference evidence="1 2" key="1">
    <citation type="submission" date="2019-07" db="EMBL/GenBank/DDBJ databases">
        <title>antibiotic susceptibility of plant-derived lactic acid bacteria.</title>
        <authorList>
            <person name="Sugiyama M."/>
            <person name="Noda M."/>
        </authorList>
    </citation>
    <scope>NUCLEOTIDE SEQUENCE [LARGE SCALE GENOMIC DNA]</scope>
    <source>
        <strain evidence="1 2">15-1A</strain>
    </source>
</reference>